<evidence type="ECO:0000313" key="1">
    <source>
        <dbReference type="EMBL" id="AIQ70384.1"/>
    </source>
</evidence>
<gene>
    <name evidence="1" type="ORF">PGRAT_24185</name>
</gene>
<dbReference type="eggNOG" id="ENOG5033XMQ">
    <property type="taxonomic scope" value="Bacteria"/>
</dbReference>
<organism evidence="1 2">
    <name type="scientific">Paenibacillus graminis</name>
    <dbReference type="NCBI Taxonomy" id="189425"/>
    <lineage>
        <taxon>Bacteria</taxon>
        <taxon>Bacillati</taxon>
        <taxon>Bacillota</taxon>
        <taxon>Bacilli</taxon>
        <taxon>Bacillales</taxon>
        <taxon>Paenibacillaceae</taxon>
        <taxon>Paenibacillus</taxon>
    </lineage>
</organism>
<sequence>MSLKDIKIPIPEIPLDWENRSRCGNSSVWNSGKDNEVRLDPPQRGLYAERFEDGWYWVCGCVVCLGSKDWSYVNCDEHDGCITCGKKRHEAQTPHWGHPKGFECNECKEKERLEKEKAALARAKELELDEWDCYREDKTICPVCFSEESCEEVHEPGEHDVECRICGTEFIVEVEYDPKYTSRLKGERT</sequence>
<accession>A0A089NMX2</accession>
<dbReference type="STRING" id="189425.PGRAT_24185"/>
<reference evidence="1 2" key="1">
    <citation type="submission" date="2014-08" db="EMBL/GenBank/DDBJ databases">
        <title>Comparative genomics of the Paenibacillus odorifer group.</title>
        <authorList>
            <person name="den Bakker H.C."/>
            <person name="Tsai Y.-C."/>
            <person name="Martin N."/>
            <person name="Korlach J."/>
            <person name="Wiedmann M."/>
        </authorList>
    </citation>
    <scope>NUCLEOTIDE SEQUENCE [LARGE SCALE GENOMIC DNA]</scope>
    <source>
        <strain evidence="1 2">DSM 15220</strain>
    </source>
</reference>
<dbReference type="Proteomes" id="UP000029500">
    <property type="component" value="Chromosome"/>
</dbReference>
<proteinExistence type="predicted"/>
<dbReference type="AlphaFoldDB" id="A0A089NMX2"/>
<dbReference type="OrthoDB" id="6627773at2"/>
<protein>
    <submittedName>
        <fullName evidence="1">Uncharacterized protein</fullName>
    </submittedName>
</protein>
<keyword evidence="2" id="KW-1185">Reference proteome</keyword>
<dbReference type="RefSeq" id="WP_025704848.1">
    <property type="nucleotide sequence ID" value="NZ_CP009287.1"/>
</dbReference>
<dbReference type="HOGENOM" id="CLU_1459956_0_0_9"/>
<name>A0A089NMX2_9BACL</name>
<evidence type="ECO:0000313" key="2">
    <source>
        <dbReference type="Proteomes" id="UP000029500"/>
    </source>
</evidence>
<dbReference type="EMBL" id="CP009287">
    <property type="protein sequence ID" value="AIQ70384.1"/>
    <property type="molecule type" value="Genomic_DNA"/>
</dbReference>
<dbReference type="KEGG" id="pgm:PGRAT_24185"/>